<keyword evidence="11" id="KW-1185">Reference proteome</keyword>
<comment type="catalytic activity">
    <reaction evidence="8 9">
        <text>heme b + (2E,6E)-farnesyl diphosphate + H2O = Fe(II)-heme o + diphosphate</text>
        <dbReference type="Rhea" id="RHEA:28070"/>
        <dbReference type="ChEBI" id="CHEBI:15377"/>
        <dbReference type="ChEBI" id="CHEBI:33019"/>
        <dbReference type="ChEBI" id="CHEBI:60344"/>
        <dbReference type="ChEBI" id="CHEBI:60530"/>
        <dbReference type="ChEBI" id="CHEBI:175763"/>
        <dbReference type="EC" id="2.5.1.141"/>
    </reaction>
</comment>
<accession>A1ZL79</accession>
<feature type="transmembrane region" description="Helical" evidence="9">
    <location>
        <begin position="243"/>
        <end position="264"/>
    </location>
</feature>
<feature type="transmembrane region" description="Helical" evidence="9">
    <location>
        <begin position="218"/>
        <end position="237"/>
    </location>
</feature>
<evidence type="ECO:0000256" key="5">
    <source>
        <dbReference type="ARBA" id="ARBA00022989"/>
    </source>
</evidence>
<keyword evidence="5 9" id="KW-1133">Transmembrane helix</keyword>
<dbReference type="GO" id="GO:0005886">
    <property type="term" value="C:plasma membrane"/>
    <property type="evidence" value="ECO:0007669"/>
    <property type="project" value="UniProtKB-SubCell"/>
</dbReference>
<dbReference type="eggNOG" id="COG0109">
    <property type="taxonomic scope" value="Bacteria"/>
</dbReference>
<evidence type="ECO:0000256" key="3">
    <source>
        <dbReference type="ARBA" id="ARBA00022679"/>
    </source>
</evidence>
<feature type="transmembrane region" description="Helical" evidence="9">
    <location>
        <begin position="174"/>
        <end position="198"/>
    </location>
</feature>
<dbReference type="InterPro" id="IPR030470">
    <property type="entry name" value="UbiA_prenylTrfase_CS"/>
</dbReference>
<comment type="caution">
    <text evidence="10">The sequence shown here is derived from an EMBL/GenBank/DDBJ whole genome shotgun (WGS) entry which is preliminary data.</text>
</comment>
<evidence type="ECO:0000256" key="6">
    <source>
        <dbReference type="ARBA" id="ARBA00023133"/>
    </source>
</evidence>
<evidence type="ECO:0000256" key="4">
    <source>
        <dbReference type="ARBA" id="ARBA00022692"/>
    </source>
</evidence>
<dbReference type="Proteomes" id="UP000004095">
    <property type="component" value="Unassembled WGS sequence"/>
</dbReference>
<dbReference type="EC" id="2.5.1.141" evidence="9"/>
<dbReference type="OrthoDB" id="9814417at2"/>
<dbReference type="CDD" id="cd13957">
    <property type="entry name" value="PT_UbiA_Cox10"/>
    <property type="match status" value="1"/>
</dbReference>
<dbReference type="InterPro" id="IPR044878">
    <property type="entry name" value="UbiA_sf"/>
</dbReference>
<evidence type="ECO:0000256" key="8">
    <source>
        <dbReference type="ARBA" id="ARBA00047690"/>
    </source>
</evidence>
<comment type="similarity">
    <text evidence="9">Belongs to the UbiA prenyltransferase family. Protoheme IX farnesyltransferase subfamily.</text>
</comment>
<keyword evidence="2 9" id="KW-1003">Cell membrane</keyword>
<dbReference type="GO" id="GO:0048034">
    <property type="term" value="P:heme O biosynthetic process"/>
    <property type="evidence" value="ECO:0007669"/>
    <property type="project" value="UniProtKB-UniRule"/>
</dbReference>
<evidence type="ECO:0000256" key="2">
    <source>
        <dbReference type="ARBA" id="ARBA00022475"/>
    </source>
</evidence>
<dbReference type="RefSeq" id="WP_002697292.1">
    <property type="nucleotide sequence ID" value="NZ_AAWS01000013.1"/>
</dbReference>
<keyword evidence="3 9" id="KW-0808">Transferase</keyword>
<sequence length="306" mass="33552">MITTETNINTSTSVLVKFKTYTELLKPRLSFLVAFSAAFGYLLAFEGTINWATFISLSMGGFLVSGASIMINQIIEKDLDRMMDRTQNRPIPSGRVTVNEAIFYTIITGIGGLFLLLSYTNILTTALAFVSMLLYGFVYTPLKRVGSIAVFVGAIPGALPPMLGWVAATGRISYEAIIIFAFQFIWQFPHFWAIAWVLDDDYKKAGFKLLPSKKGKDVSTAFQIAVYTMFLIPMGLLPTQVGITGLTAGVIATGCGILFLVPALQLLKICSSKGDAELAKQQAKRIMFGSFIYLPVVQIAFLIDKI</sequence>
<comment type="miscellaneous">
    <text evidence="9">Carbon 2 of the heme B porphyrin ring is defined according to the Fischer nomenclature.</text>
</comment>
<comment type="subcellular location">
    <subcellularLocation>
        <location evidence="9">Cell membrane</location>
        <topology evidence="9">Multi-pass membrane protein</topology>
    </subcellularLocation>
    <subcellularLocation>
        <location evidence="1">Membrane</location>
        <topology evidence="1">Multi-pass membrane protein</topology>
    </subcellularLocation>
</comment>
<dbReference type="Gene3D" id="1.10.357.140">
    <property type="entry name" value="UbiA prenyltransferase"/>
    <property type="match status" value="1"/>
</dbReference>
<name>A1ZL79_MICM2</name>
<keyword evidence="6 9" id="KW-0350">Heme biosynthesis</keyword>
<proteinExistence type="inferred from homology"/>
<feature type="transmembrane region" description="Helical" evidence="9">
    <location>
        <begin position="149"/>
        <end position="168"/>
    </location>
</feature>
<keyword evidence="4 9" id="KW-0812">Transmembrane</keyword>
<evidence type="ECO:0000256" key="9">
    <source>
        <dbReference type="HAMAP-Rule" id="MF_00154"/>
    </source>
</evidence>
<evidence type="ECO:0000256" key="1">
    <source>
        <dbReference type="ARBA" id="ARBA00004141"/>
    </source>
</evidence>
<feature type="transmembrane region" description="Helical" evidence="9">
    <location>
        <begin position="29"/>
        <end position="45"/>
    </location>
</feature>
<evidence type="ECO:0000256" key="7">
    <source>
        <dbReference type="ARBA" id="ARBA00023136"/>
    </source>
</evidence>
<dbReference type="PANTHER" id="PTHR43448:SF2">
    <property type="entry name" value="PROTOHEME IX FARNESYLTRANSFERASE, MITOCHONDRIAL"/>
    <property type="match status" value="1"/>
</dbReference>
<feature type="transmembrane region" description="Helical" evidence="9">
    <location>
        <begin position="96"/>
        <end position="116"/>
    </location>
</feature>
<dbReference type="UniPathway" id="UPA00834">
    <property type="reaction ID" value="UER00712"/>
</dbReference>
<gene>
    <name evidence="9" type="primary">ctaB</name>
    <name evidence="10" type="ORF">M23134_00200</name>
</gene>
<keyword evidence="7 9" id="KW-0472">Membrane</keyword>
<evidence type="ECO:0000313" key="11">
    <source>
        <dbReference type="Proteomes" id="UP000004095"/>
    </source>
</evidence>
<dbReference type="GO" id="GO:0008495">
    <property type="term" value="F:protoheme IX farnesyltransferase activity"/>
    <property type="evidence" value="ECO:0007669"/>
    <property type="project" value="UniProtKB-UniRule"/>
</dbReference>
<organism evidence="10 11">
    <name type="scientific">Microscilla marina ATCC 23134</name>
    <dbReference type="NCBI Taxonomy" id="313606"/>
    <lineage>
        <taxon>Bacteria</taxon>
        <taxon>Pseudomonadati</taxon>
        <taxon>Bacteroidota</taxon>
        <taxon>Cytophagia</taxon>
        <taxon>Cytophagales</taxon>
        <taxon>Microscillaceae</taxon>
        <taxon>Microscilla</taxon>
    </lineage>
</organism>
<dbReference type="InterPro" id="IPR006369">
    <property type="entry name" value="Protohaem_IX_farnesylTrfase"/>
</dbReference>
<dbReference type="NCBIfam" id="TIGR01473">
    <property type="entry name" value="cyoE_ctaB"/>
    <property type="match status" value="1"/>
</dbReference>
<comment type="function">
    <text evidence="9">Converts heme B (protoheme IX) to heme O by substitution of the vinyl group on carbon 2 of heme B porphyrin ring with a hydroxyethyl farnesyl side group.</text>
</comment>
<comment type="pathway">
    <text evidence="9">Porphyrin-containing compound metabolism; heme O biosynthesis; heme O from protoheme: step 1/1.</text>
</comment>
<dbReference type="PANTHER" id="PTHR43448">
    <property type="entry name" value="PROTOHEME IX FARNESYLTRANSFERASE, MITOCHONDRIAL"/>
    <property type="match status" value="1"/>
</dbReference>
<dbReference type="HAMAP" id="MF_00154">
    <property type="entry name" value="CyoE_CtaB"/>
    <property type="match status" value="1"/>
</dbReference>
<evidence type="ECO:0000313" key="10">
    <source>
        <dbReference type="EMBL" id="EAY29045.1"/>
    </source>
</evidence>
<dbReference type="GO" id="GO:0006784">
    <property type="term" value="P:heme A biosynthetic process"/>
    <property type="evidence" value="ECO:0007669"/>
    <property type="project" value="TreeGrafter"/>
</dbReference>
<dbReference type="InterPro" id="IPR000537">
    <property type="entry name" value="UbiA_prenyltransferase"/>
</dbReference>
<feature type="transmembrane region" description="Helical" evidence="9">
    <location>
        <begin position="122"/>
        <end position="142"/>
    </location>
</feature>
<reference evidence="10 11" key="1">
    <citation type="submission" date="2007-01" db="EMBL/GenBank/DDBJ databases">
        <authorList>
            <person name="Haygood M."/>
            <person name="Podell S."/>
            <person name="Anderson C."/>
            <person name="Hopkinson B."/>
            <person name="Roe K."/>
            <person name="Barbeau K."/>
            <person name="Gaasterland T."/>
            <person name="Ferriera S."/>
            <person name="Johnson J."/>
            <person name="Kravitz S."/>
            <person name="Beeson K."/>
            <person name="Sutton G."/>
            <person name="Rogers Y.-H."/>
            <person name="Friedman R."/>
            <person name="Frazier M."/>
            <person name="Venter J.C."/>
        </authorList>
    </citation>
    <scope>NUCLEOTIDE SEQUENCE [LARGE SCALE GENOMIC DNA]</scope>
    <source>
        <strain evidence="10 11">ATCC 23134</strain>
    </source>
</reference>
<protein>
    <recommendedName>
        <fullName evidence="9">Protoheme IX farnesyltransferase</fullName>
        <ecNumber evidence="9">2.5.1.141</ecNumber>
    </recommendedName>
    <alternativeName>
        <fullName evidence="9">Heme B farnesyltransferase</fullName>
    </alternativeName>
    <alternativeName>
        <fullName evidence="9">Heme O synthase</fullName>
    </alternativeName>
</protein>
<dbReference type="PROSITE" id="PS00943">
    <property type="entry name" value="UBIA"/>
    <property type="match status" value="1"/>
</dbReference>
<feature type="transmembrane region" description="Helical" evidence="9">
    <location>
        <begin position="285"/>
        <end position="303"/>
    </location>
</feature>
<feature type="transmembrane region" description="Helical" evidence="9">
    <location>
        <begin position="51"/>
        <end position="75"/>
    </location>
</feature>
<dbReference type="AlphaFoldDB" id="A1ZL79"/>
<dbReference type="Pfam" id="PF01040">
    <property type="entry name" value="UbiA"/>
    <property type="match status" value="1"/>
</dbReference>
<dbReference type="EMBL" id="AAWS01000013">
    <property type="protein sequence ID" value="EAY29045.1"/>
    <property type="molecule type" value="Genomic_DNA"/>
</dbReference>